<gene>
    <name evidence="1" type="ORF">BpHYR1_011092</name>
</gene>
<name>A0A3M7RY89_BRAPC</name>
<sequence>MSGQSHLWKIFAHPFNKLTVTHTSSRIGQEKFCLWRKTKLKSRFYISRQTICQRKFIHI</sequence>
<comment type="caution">
    <text evidence="1">The sequence shown here is derived from an EMBL/GenBank/DDBJ whole genome shotgun (WGS) entry which is preliminary data.</text>
</comment>
<keyword evidence="2" id="KW-1185">Reference proteome</keyword>
<dbReference type="Proteomes" id="UP000276133">
    <property type="component" value="Unassembled WGS sequence"/>
</dbReference>
<evidence type="ECO:0000313" key="2">
    <source>
        <dbReference type="Proteomes" id="UP000276133"/>
    </source>
</evidence>
<evidence type="ECO:0000313" key="1">
    <source>
        <dbReference type="EMBL" id="RNA28442.1"/>
    </source>
</evidence>
<dbReference type="EMBL" id="REGN01002395">
    <property type="protein sequence ID" value="RNA28442.1"/>
    <property type="molecule type" value="Genomic_DNA"/>
</dbReference>
<organism evidence="1 2">
    <name type="scientific">Brachionus plicatilis</name>
    <name type="common">Marine rotifer</name>
    <name type="synonym">Brachionus muelleri</name>
    <dbReference type="NCBI Taxonomy" id="10195"/>
    <lineage>
        <taxon>Eukaryota</taxon>
        <taxon>Metazoa</taxon>
        <taxon>Spiralia</taxon>
        <taxon>Gnathifera</taxon>
        <taxon>Rotifera</taxon>
        <taxon>Eurotatoria</taxon>
        <taxon>Monogononta</taxon>
        <taxon>Pseudotrocha</taxon>
        <taxon>Ploima</taxon>
        <taxon>Brachionidae</taxon>
        <taxon>Brachionus</taxon>
    </lineage>
</organism>
<protein>
    <submittedName>
        <fullName evidence="1">Uncharacterized protein</fullName>
    </submittedName>
</protein>
<proteinExistence type="predicted"/>
<accession>A0A3M7RY89</accession>
<dbReference type="AlphaFoldDB" id="A0A3M7RY89"/>
<reference evidence="1 2" key="1">
    <citation type="journal article" date="2018" name="Sci. Rep.">
        <title>Genomic signatures of local adaptation to the degree of environmental predictability in rotifers.</title>
        <authorList>
            <person name="Franch-Gras L."/>
            <person name="Hahn C."/>
            <person name="Garcia-Roger E.M."/>
            <person name="Carmona M.J."/>
            <person name="Serra M."/>
            <person name="Gomez A."/>
        </authorList>
    </citation>
    <scope>NUCLEOTIDE SEQUENCE [LARGE SCALE GENOMIC DNA]</scope>
    <source>
        <strain evidence="1">HYR1</strain>
    </source>
</reference>